<organism evidence="1 2">
    <name type="scientific">Pseudomonas putida</name>
    <name type="common">Arthrobacter siderocapsulatus</name>
    <dbReference type="NCBI Taxonomy" id="303"/>
    <lineage>
        <taxon>Bacteria</taxon>
        <taxon>Pseudomonadati</taxon>
        <taxon>Pseudomonadota</taxon>
        <taxon>Gammaproteobacteria</taxon>
        <taxon>Pseudomonadales</taxon>
        <taxon>Pseudomonadaceae</taxon>
        <taxon>Pseudomonas</taxon>
    </lineage>
</organism>
<reference evidence="1 2" key="1">
    <citation type="submission" date="2015-11" db="EMBL/GenBank/DDBJ databases">
        <title>Complete genome sequencing of a biphenyl-degrading bacterium, Pseudomonas putida KF715 (=NBRC110667).</title>
        <authorList>
            <person name="Suenaga H."/>
            <person name="Fujihara N."/>
            <person name="Watanabe T."/>
            <person name="Hirose J."/>
            <person name="Kimura N."/>
            <person name="Yamazoe A."/>
            <person name="Hosoyama A."/>
            <person name="Shimodaira J."/>
            <person name="Furukawa K."/>
        </authorList>
    </citation>
    <scope>NUCLEOTIDE SEQUENCE [LARGE SCALE GENOMIC DNA]</scope>
    <source>
        <strain evidence="1 2">KF715</strain>
    </source>
</reference>
<evidence type="ECO:0000313" key="1">
    <source>
        <dbReference type="EMBL" id="BAW24547.1"/>
    </source>
</evidence>
<accession>A0A1L7NGF4</accession>
<sequence>MANNYYEGTGVLVLDRVTPVIKALFGTFALDESHPGNGQAYIAQGTETNDPQWSDVLDGLEDLATQLGIPTPDDEGLSIPPLLERLAAHFGADQDWELENLIEHHQFEDSADLEALLLIASRFDDGHHLTAIQFEGCWYCSKPRLFEFGGNGCYLSREVQVFRTSSQALQLGDQLRNTILAADIEEASALIALEAANLLASINDEQFRLNVRHRVAERLAQTPTISAT</sequence>
<gene>
    <name evidence="1" type="ORF">KF715C_ch39740</name>
</gene>
<proteinExistence type="predicted"/>
<dbReference type="EMBL" id="AP015029">
    <property type="protein sequence ID" value="BAW24547.1"/>
    <property type="molecule type" value="Genomic_DNA"/>
</dbReference>
<dbReference type="AlphaFoldDB" id="A0A1L7NGF4"/>
<protein>
    <submittedName>
        <fullName evidence="1">Uncharacterized protein</fullName>
    </submittedName>
</protein>
<evidence type="ECO:0000313" key="2">
    <source>
        <dbReference type="Proteomes" id="UP000218731"/>
    </source>
</evidence>
<dbReference type="Proteomes" id="UP000218731">
    <property type="component" value="Chromosome 1"/>
</dbReference>
<name>A0A1L7NGF4_PSEPU</name>
<dbReference type="RefSeq" id="WP_087535299.1">
    <property type="nucleotide sequence ID" value="NZ_AP015029.1"/>
</dbReference>